<gene>
    <name evidence="2" type="ORF">NCTC12020_00240</name>
</gene>
<reference evidence="2 3" key="1">
    <citation type="submission" date="2018-06" db="EMBL/GenBank/DDBJ databases">
        <authorList>
            <consortium name="Pathogen Informatics"/>
            <person name="Doyle S."/>
        </authorList>
    </citation>
    <scope>NUCLEOTIDE SEQUENCE [LARGE SCALE GENOMIC DNA]</scope>
    <source>
        <strain evidence="2 3">NCTC12020</strain>
    </source>
</reference>
<accession>A0A380NI23</accession>
<keyword evidence="3" id="KW-1185">Reference proteome</keyword>
<dbReference type="Proteomes" id="UP000255367">
    <property type="component" value="Unassembled WGS sequence"/>
</dbReference>
<sequence length="135" mass="14951">MKVLVDILGRTFFMSFFIILVPLGAYTIHNGSSAMVALVSYLVLSLLVPIAYLSSKRSGFGPEEKRVSRLAYIVGWILVQLGTYQSFFVGDFSFLWALPSVGRDVAFVIVMYVQVALSLTVGYILNSLVRRSATK</sequence>
<feature type="transmembrane region" description="Helical" evidence="1">
    <location>
        <begin position="105"/>
        <end position="125"/>
    </location>
</feature>
<keyword evidence="1" id="KW-0812">Transmembrane</keyword>
<proteinExistence type="predicted"/>
<dbReference type="AlphaFoldDB" id="A0A380NI23"/>
<feature type="transmembrane region" description="Helical" evidence="1">
    <location>
        <begin position="34"/>
        <end position="55"/>
    </location>
</feature>
<dbReference type="OrthoDB" id="1630594at2"/>
<organism evidence="2 3">
    <name type="scientific">Veillonella criceti</name>
    <dbReference type="NCBI Taxonomy" id="103891"/>
    <lineage>
        <taxon>Bacteria</taxon>
        <taxon>Bacillati</taxon>
        <taxon>Bacillota</taxon>
        <taxon>Negativicutes</taxon>
        <taxon>Veillonellales</taxon>
        <taxon>Veillonellaceae</taxon>
        <taxon>Veillonella</taxon>
    </lineage>
</organism>
<dbReference type="EMBL" id="UHIO01000001">
    <property type="protein sequence ID" value="SUP40201.1"/>
    <property type="molecule type" value="Genomic_DNA"/>
</dbReference>
<keyword evidence="1" id="KW-0472">Membrane</keyword>
<evidence type="ECO:0000313" key="3">
    <source>
        <dbReference type="Proteomes" id="UP000255367"/>
    </source>
</evidence>
<name>A0A380NI23_9FIRM</name>
<keyword evidence="1" id="KW-1133">Transmembrane helix</keyword>
<feature type="transmembrane region" description="Helical" evidence="1">
    <location>
        <begin position="67"/>
        <end position="85"/>
    </location>
</feature>
<evidence type="ECO:0000313" key="2">
    <source>
        <dbReference type="EMBL" id="SUP40201.1"/>
    </source>
</evidence>
<evidence type="ECO:0000256" key="1">
    <source>
        <dbReference type="SAM" id="Phobius"/>
    </source>
</evidence>
<feature type="transmembrane region" description="Helical" evidence="1">
    <location>
        <begin position="7"/>
        <end position="28"/>
    </location>
</feature>
<dbReference type="RefSeq" id="WP_115309506.1">
    <property type="nucleotide sequence ID" value="NZ_UHIO01000001.1"/>
</dbReference>
<protein>
    <submittedName>
        <fullName evidence="2">Uncharacterized protein</fullName>
    </submittedName>
</protein>